<evidence type="ECO:0000313" key="2">
    <source>
        <dbReference type="Proteomes" id="UP001432209"/>
    </source>
</evidence>
<evidence type="ECO:0000313" key="1">
    <source>
        <dbReference type="EMBL" id="WUX54181.1"/>
    </source>
</evidence>
<dbReference type="EMBL" id="CP109495">
    <property type="protein sequence ID" value="WUX54181.1"/>
    <property type="molecule type" value="Genomic_DNA"/>
</dbReference>
<keyword evidence="2" id="KW-1185">Reference proteome</keyword>
<reference evidence="1" key="1">
    <citation type="submission" date="2022-10" db="EMBL/GenBank/DDBJ databases">
        <title>The complete genomes of actinobacterial strains from the NBC collection.</title>
        <authorList>
            <person name="Joergensen T.S."/>
            <person name="Alvarez Arevalo M."/>
            <person name="Sterndorff E.B."/>
            <person name="Faurdal D."/>
            <person name="Vuksanovic O."/>
            <person name="Mourched A.-S."/>
            <person name="Charusanti P."/>
            <person name="Shaw S."/>
            <person name="Blin K."/>
            <person name="Weber T."/>
        </authorList>
    </citation>
    <scope>NUCLEOTIDE SEQUENCE</scope>
    <source>
        <strain evidence="1">NBC_01432</strain>
    </source>
</reference>
<accession>A0ABZ2A7J3</accession>
<gene>
    <name evidence="1" type="ORF">OG442_22990</name>
</gene>
<proteinExistence type="predicted"/>
<dbReference type="Proteomes" id="UP001432209">
    <property type="component" value="Chromosome"/>
</dbReference>
<dbReference type="GeneID" id="91342843"/>
<name>A0ABZ2A7J3_STRNV</name>
<sequence>MTRHGVAAEKVLPLVSGARTGRFDRFAGTPPWGIPALPALAAG</sequence>
<dbReference type="RefSeq" id="WP_329077799.1">
    <property type="nucleotide sequence ID" value="NZ_CP108849.2"/>
</dbReference>
<protein>
    <submittedName>
        <fullName evidence="1">Uncharacterized protein</fullName>
    </submittedName>
</protein>
<organism evidence="1 2">
    <name type="scientific">Streptomyces niveus</name>
    <name type="common">Streptomyces spheroides</name>
    <dbReference type="NCBI Taxonomy" id="193462"/>
    <lineage>
        <taxon>Bacteria</taxon>
        <taxon>Bacillati</taxon>
        <taxon>Actinomycetota</taxon>
        <taxon>Actinomycetes</taxon>
        <taxon>Kitasatosporales</taxon>
        <taxon>Streptomycetaceae</taxon>
        <taxon>Streptomyces</taxon>
    </lineage>
</organism>